<keyword evidence="5" id="KW-0812">Transmembrane</keyword>
<keyword evidence="5" id="KW-1133">Transmembrane helix</keyword>
<dbReference type="SUPFAM" id="SSF52540">
    <property type="entry name" value="P-loop containing nucleoside triphosphate hydrolases"/>
    <property type="match status" value="1"/>
</dbReference>
<dbReference type="InterPro" id="IPR051515">
    <property type="entry name" value="IRG"/>
</dbReference>
<dbReference type="AlphaFoldDB" id="A0A6J2WY35"/>
<feature type="transmembrane region" description="Helical" evidence="5">
    <location>
        <begin position="349"/>
        <end position="370"/>
    </location>
</feature>
<keyword evidence="7" id="KW-1185">Reference proteome</keyword>
<dbReference type="FunFam" id="3.40.50.300:FF:000541">
    <property type="entry name" value="Immunity related GTPase M"/>
    <property type="match status" value="1"/>
</dbReference>
<dbReference type="InParanoid" id="A0A6J2WY35"/>
<dbReference type="InterPro" id="IPR030385">
    <property type="entry name" value="G_IRG_dom"/>
</dbReference>
<dbReference type="GO" id="GO:0016787">
    <property type="term" value="F:hydrolase activity"/>
    <property type="evidence" value="ECO:0007669"/>
    <property type="project" value="UniProtKB-KW"/>
</dbReference>
<dbReference type="InterPro" id="IPR007743">
    <property type="entry name" value="Immunity-related_GTPase-like"/>
</dbReference>
<dbReference type="Pfam" id="PF05049">
    <property type="entry name" value="IIGP"/>
    <property type="match status" value="1"/>
</dbReference>
<dbReference type="Proteomes" id="UP000504632">
    <property type="component" value="Chromosome 16"/>
</dbReference>
<dbReference type="PROSITE" id="PS51716">
    <property type="entry name" value="G_IRG"/>
    <property type="match status" value="1"/>
</dbReference>
<dbReference type="RefSeq" id="XP_030649194.1">
    <property type="nucleotide sequence ID" value="XM_030793334.1"/>
</dbReference>
<dbReference type="GO" id="GO:0005525">
    <property type="term" value="F:GTP binding"/>
    <property type="evidence" value="ECO:0007669"/>
    <property type="project" value="UniProtKB-KW"/>
</dbReference>
<dbReference type="PANTHER" id="PTHR32341">
    <property type="entry name" value="INTERFERON-INDUCIBLE GTPASE"/>
    <property type="match status" value="1"/>
</dbReference>
<keyword evidence="2" id="KW-0547">Nucleotide-binding</keyword>
<keyword evidence="3" id="KW-0378">Hydrolase</keyword>
<evidence type="ECO:0000313" key="7">
    <source>
        <dbReference type="Proteomes" id="UP000504632"/>
    </source>
</evidence>
<keyword evidence="4" id="KW-0342">GTP-binding</keyword>
<evidence type="ECO:0000256" key="2">
    <source>
        <dbReference type="ARBA" id="ARBA00022741"/>
    </source>
</evidence>
<evidence type="ECO:0000256" key="3">
    <source>
        <dbReference type="ARBA" id="ARBA00022801"/>
    </source>
</evidence>
<protein>
    <submittedName>
        <fullName evidence="8">Interferon-inducible GTPase 5-like</fullName>
    </submittedName>
</protein>
<gene>
    <name evidence="8" type="primary">LOC115829279</name>
</gene>
<sequence>MAETANKKIDQAELQKMKRELEGKNLPEAVQKIKNLLEEQDHVELNIAVTGESGSGKSSFINAFRGIGDDEENSAKTGVVETTMEPKAYPHPKYTNVKLWDLPGIGTENFKASQYLETVGFQKYDFFIIVASARFRECHAQLASEMIKMKKKFYFVRSQIDNSIKCEKRKKGFDQNKTLNDIRADCQKGLQKFALSSTHIFLISSFEPELYDFGHLQETLASELSEQKRHVLMLALPNVTSGIIEKKKEELEANIWKVALLSAGAAAVPVPGLSIAVDVGILVKEIERYTTAFSFDEESLKRASARSGRSLEEIREVLKSPLMKGMSIHALVMMLLGSAVLVAEETAERVLSFIPILGSLAAGTLSFVTVRHMLQKCLNEMAEDAETLLKMTFETAV</sequence>
<evidence type="ECO:0000256" key="1">
    <source>
        <dbReference type="ARBA" id="ARBA00005429"/>
    </source>
</evidence>
<dbReference type="GO" id="GO:0016020">
    <property type="term" value="C:membrane"/>
    <property type="evidence" value="ECO:0007669"/>
    <property type="project" value="InterPro"/>
</dbReference>
<dbReference type="InterPro" id="IPR027417">
    <property type="entry name" value="P-loop_NTPase"/>
</dbReference>
<dbReference type="GeneID" id="115829279"/>
<evidence type="ECO:0000313" key="8">
    <source>
        <dbReference type="RefSeq" id="XP_030649194.1"/>
    </source>
</evidence>
<reference evidence="8" key="1">
    <citation type="submission" date="2025-08" db="UniProtKB">
        <authorList>
            <consortium name="RefSeq"/>
        </authorList>
    </citation>
    <scope>IDENTIFICATION</scope>
</reference>
<comment type="similarity">
    <text evidence="1">Belongs to the TRAFAC class dynamin-like GTPase superfamily. IRG family.</text>
</comment>
<keyword evidence="5" id="KW-0472">Membrane</keyword>
<feature type="transmembrane region" description="Helical" evidence="5">
    <location>
        <begin position="325"/>
        <end position="343"/>
    </location>
</feature>
<proteinExistence type="inferred from homology"/>
<evidence type="ECO:0000256" key="5">
    <source>
        <dbReference type="SAM" id="Phobius"/>
    </source>
</evidence>
<dbReference type="Gene3D" id="3.40.50.300">
    <property type="entry name" value="P-loop containing nucleotide triphosphate hydrolases"/>
    <property type="match status" value="1"/>
</dbReference>
<dbReference type="PANTHER" id="PTHR32341:SF10">
    <property type="entry name" value="INTERFERON-INDUCIBLE GTPASE 5"/>
    <property type="match status" value="1"/>
</dbReference>
<feature type="domain" description="IRG-type G" evidence="6">
    <location>
        <begin position="43"/>
        <end position="223"/>
    </location>
</feature>
<accession>A0A6J2WY35</accession>
<evidence type="ECO:0000259" key="6">
    <source>
        <dbReference type="PROSITE" id="PS51716"/>
    </source>
</evidence>
<evidence type="ECO:0000256" key="4">
    <source>
        <dbReference type="ARBA" id="ARBA00023134"/>
    </source>
</evidence>
<name>A0A6J2WY35_CHACN</name>
<dbReference type="OrthoDB" id="422720at2759"/>
<organism evidence="7 8">
    <name type="scientific">Chanos chanos</name>
    <name type="common">Milkfish</name>
    <name type="synonym">Mugil chanos</name>
    <dbReference type="NCBI Taxonomy" id="29144"/>
    <lineage>
        <taxon>Eukaryota</taxon>
        <taxon>Metazoa</taxon>
        <taxon>Chordata</taxon>
        <taxon>Craniata</taxon>
        <taxon>Vertebrata</taxon>
        <taxon>Euteleostomi</taxon>
        <taxon>Actinopterygii</taxon>
        <taxon>Neopterygii</taxon>
        <taxon>Teleostei</taxon>
        <taxon>Ostariophysi</taxon>
        <taxon>Gonorynchiformes</taxon>
        <taxon>Chanidae</taxon>
        <taxon>Chanos</taxon>
    </lineage>
</organism>